<dbReference type="InterPro" id="IPR016467">
    <property type="entry name" value="DNA_recomb/repair_RecA-like"/>
</dbReference>
<evidence type="ECO:0000259" key="8">
    <source>
        <dbReference type="PROSITE" id="PS50162"/>
    </source>
</evidence>
<dbReference type="GO" id="GO:0140664">
    <property type="term" value="F:ATP-dependent DNA damage sensor activity"/>
    <property type="evidence" value="ECO:0007669"/>
    <property type="project" value="InterPro"/>
</dbReference>
<dbReference type="Proteomes" id="UP000660262">
    <property type="component" value="Unassembled WGS sequence"/>
</dbReference>
<evidence type="ECO:0000256" key="1">
    <source>
        <dbReference type="ARBA" id="ARBA00004123"/>
    </source>
</evidence>
<dbReference type="PROSITE" id="PS50162">
    <property type="entry name" value="RECA_2"/>
    <property type="match status" value="1"/>
</dbReference>
<sequence length="387" mass="40632">MADDVLALDVSPSTRALLISAGFRSKSDFLNLAPMDLAAEAHIPLSEASAIVASLRPRALAAPQPLLGAQSALQMLEREETRRHVVTFCRTLDDVLGGGVALGEVTEVCGVPGVGKTQLAMQLGASVQVPARLGGVDGDAVYIDTEGSFMAERFEEMCEGVRRHFARMRGRLGPEAAADADALTTEGMLQRLHYFRAYSHVELVAAVTALPGFIAKCARPVRLVVLDSVAFPFRHDFGGDFAQRSRVLTGLAASLQRVADECEVAIVVVNQVTTKGGRPSGGEIAAAAAAAAGDSGNANSAARVIPALGETWAHCSTSRLTLAWDDSLGESVAPERCATLAKSPRLPTRTAWYSVVADGIRGVKSTSAAVMVGDKRSRDDVAAPAEQ</sequence>
<reference evidence="9" key="1">
    <citation type="submission" date="2020-10" db="EMBL/GenBank/DDBJ databases">
        <title>Unveiling of a novel bifunctional photoreceptor, Dualchrome1, isolated from a cosmopolitan green alga.</title>
        <authorList>
            <person name="Suzuki S."/>
            <person name="Kawachi M."/>
        </authorList>
    </citation>
    <scope>NUCLEOTIDE SEQUENCE</scope>
    <source>
        <strain evidence="9">NIES 2893</strain>
    </source>
</reference>
<dbReference type="GO" id="GO:0007131">
    <property type="term" value="P:reciprocal meiotic recombination"/>
    <property type="evidence" value="ECO:0007669"/>
    <property type="project" value="TreeGrafter"/>
</dbReference>
<keyword evidence="6" id="KW-0539">Nucleus</keyword>
<dbReference type="PANTHER" id="PTHR46239:SF1">
    <property type="entry name" value="DNA REPAIR PROTEIN RAD51 HOMOLOG 3"/>
    <property type="match status" value="1"/>
</dbReference>
<dbReference type="Gene3D" id="3.40.50.300">
    <property type="entry name" value="P-loop containing nucleotide triphosphate hydrolases"/>
    <property type="match status" value="1"/>
</dbReference>
<dbReference type="InterPro" id="IPR020588">
    <property type="entry name" value="RecA_ATP-bd"/>
</dbReference>
<evidence type="ECO:0000256" key="6">
    <source>
        <dbReference type="ARBA" id="ARBA00023242"/>
    </source>
</evidence>
<protein>
    <recommendedName>
        <fullName evidence="7">DNA repair protein RAD51 homolog 3</fullName>
    </recommendedName>
</protein>
<dbReference type="InterPro" id="IPR027417">
    <property type="entry name" value="P-loop_NTPase"/>
</dbReference>
<evidence type="ECO:0000256" key="5">
    <source>
        <dbReference type="ARBA" id="ARBA00023204"/>
    </source>
</evidence>
<organism evidence="9 10">
    <name type="scientific">Pycnococcus provasolii</name>
    <dbReference type="NCBI Taxonomy" id="41880"/>
    <lineage>
        <taxon>Eukaryota</taxon>
        <taxon>Viridiplantae</taxon>
        <taxon>Chlorophyta</taxon>
        <taxon>Pseudoscourfieldiophyceae</taxon>
        <taxon>Pseudoscourfieldiales</taxon>
        <taxon>Pycnococcaceae</taxon>
        <taxon>Pycnococcus</taxon>
    </lineage>
</organism>
<evidence type="ECO:0000313" key="10">
    <source>
        <dbReference type="Proteomes" id="UP000660262"/>
    </source>
</evidence>
<feature type="domain" description="RecA family profile 1" evidence="8">
    <location>
        <begin position="81"/>
        <end position="272"/>
    </location>
</feature>
<dbReference type="Pfam" id="PF08423">
    <property type="entry name" value="Rad51"/>
    <property type="match status" value="2"/>
</dbReference>
<dbReference type="PANTHER" id="PTHR46239">
    <property type="entry name" value="DNA REPAIR PROTEIN RAD51 HOMOLOG 3 RAD51C"/>
    <property type="match status" value="1"/>
</dbReference>
<evidence type="ECO:0000256" key="3">
    <source>
        <dbReference type="ARBA" id="ARBA00022763"/>
    </source>
</evidence>
<gene>
    <name evidence="9" type="ORF">PPROV_000541500</name>
</gene>
<dbReference type="GO" id="GO:0033065">
    <property type="term" value="C:Rad51C-XRCC3 complex"/>
    <property type="evidence" value="ECO:0007669"/>
    <property type="project" value="TreeGrafter"/>
</dbReference>
<dbReference type="GO" id="GO:0005524">
    <property type="term" value="F:ATP binding"/>
    <property type="evidence" value="ECO:0007669"/>
    <property type="project" value="UniProtKB-KW"/>
</dbReference>
<dbReference type="EMBL" id="BNJQ01000013">
    <property type="protein sequence ID" value="GHP06670.1"/>
    <property type="molecule type" value="Genomic_DNA"/>
</dbReference>
<dbReference type="AlphaFoldDB" id="A0A830HLI1"/>
<evidence type="ECO:0000256" key="7">
    <source>
        <dbReference type="ARBA" id="ARBA00040674"/>
    </source>
</evidence>
<name>A0A830HLI1_9CHLO</name>
<evidence type="ECO:0000313" key="9">
    <source>
        <dbReference type="EMBL" id="GHP06670.1"/>
    </source>
</evidence>
<keyword evidence="2" id="KW-0547">Nucleotide-binding</keyword>
<dbReference type="GO" id="GO:0033063">
    <property type="term" value="C:Rad51B-Rad51C-Rad51D-XRCC2 complex"/>
    <property type="evidence" value="ECO:0007669"/>
    <property type="project" value="TreeGrafter"/>
</dbReference>
<dbReference type="InterPro" id="IPR013632">
    <property type="entry name" value="Rad51_C"/>
</dbReference>
<keyword evidence="3" id="KW-0227">DNA damage</keyword>
<keyword evidence="10" id="KW-1185">Reference proteome</keyword>
<dbReference type="OrthoDB" id="1861185at2759"/>
<dbReference type="GO" id="GO:0008821">
    <property type="term" value="F:crossover junction DNA endonuclease activity"/>
    <property type="evidence" value="ECO:0007669"/>
    <property type="project" value="TreeGrafter"/>
</dbReference>
<dbReference type="GO" id="GO:0000707">
    <property type="term" value="P:meiotic DNA recombinase assembly"/>
    <property type="evidence" value="ECO:0007669"/>
    <property type="project" value="TreeGrafter"/>
</dbReference>
<dbReference type="GO" id="GO:0000400">
    <property type="term" value="F:four-way junction DNA binding"/>
    <property type="evidence" value="ECO:0007669"/>
    <property type="project" value="TreeGrafter"/>
</dbReference>
<comment type="subcellular location">
    <subcellularLocation>
        <location evidence="1">Nucleus</location>
    </subcellularLocation>
</comment>
<dbReference type="CDD" id="cd19492">
    <property type="entry name" value="Rad51C"/>
    <property type="match status" value="1"/>
</dbReference>
<keyword evidence="4" id="KW-0067">ATP-binding</keyword>
<dbReference type="GO" id="GO:0005657">
    <property type="term" value="C:replication fork"/>
    <property type="evidence" value="ECO:0007669"/>
    <property type="project" value="TreeGrafter"/>
</dbReference>
<dbReference type="InterPro" id="IPR052093">
    <property type="entry name" value="HR_Repair_Mediator"/>
</dbReference>
<keyword evidence="5" id="KW-0234">DNA repair</keyword>
<comment type="caution">
    <text evidence="9">The sequence shown here is derived from an EMBL/GenBank/DDBJ whole genome shotgun (WGS) entry which is preliminary data.</text>
</comment>
<dbReference type="PIRSF" id="PIRSF005856">
    <property type="entry name" value="Rad51"/>
    <property type="match status" value="1"/>
</dbReference>
<proteinExistence type="predicted"/>
<evidence type="ECO:0000256" key="4">
    <source>
        <dbReference type="ARBA" id="ARBA00022840"/>
    </source>
</evidence>
<accession>A0A830HLI1</accession>
<dbReference type="SUPFAM" id="SSF52540">
    <property type="entry name" value="P-loop containing nucleoside triphosphate hydrolases"/>
    <property type="match status" value="1"/>
</dbReference>
<evidence type="ECO:0000256" key="2">
    <source>
        <dbReference type="ARBA" id="ARBA00022741"/>
    </source>
</evidence>